<dbReference type="VEuPathDB" id="FungiDB:RhiirA1_520540"/>
<feature type="region of interest" description="Disordered" evidence="1">
    <location>
        <begin position="412"/>
        <end position="433"/>
    </location>
</feature>
<reference evidence="2 3" key="2">
    <citation type="submission" date="2017-10" db="EMBL/GenBank/DDBJ databases">
        <title>Genome analyses suggest a sexual origin of heterokaryosis in a supposedly ancient asexual fungus.</title>
        <authorList>
            <person name="Corradi N."/>
            <person name="Sedzielewska K."/>
            <person name="Noel J."/>
            <person name="Charron P."/>
            <person name="Farinelli L."/>
            <person name="Marton T."/>
            <person name="Kruger M."/>
            <person name="Pelin A."/>
            <person name="Brachmann A."/>
            <person name="Corradi N."/>
        </authorList>
    </citation>
    <scope>NUCLEOTIDE SEQUENCE [LARGE SCALE GENOMIC DNA]</scope>
    <source>
        <strain evidence="2 3">A1</strain>
    </source>
</reference>
<gene>
    <name evidence="2" type="ORF">RhiirA1_520540</name>
</gene>
<dbReference type="EMBL" id="LLXH01000008">
    <property type="protein sequence ID" value="PKC76114.1"/>
    <property type="molecule type" value="Genomic_DNA"/>
</dbReference>
<feature type="compositionally biased region" description="Polar residues" evidence="1">
    <location>
        <begin position="412"/>
        <end position="426"/>
    </location>
</feature>
<accession>A0A2N0SKQ0</accession>
<evidence type="ECO:0000256" key="1">
    <source>
        <dbReference type="SAM" id="MobiDB-lite"/>
    </source>
</evidence>
<dbReference type="AlphaFoldDB" id="A0A2N0SKQ0"/>
<name>A0A2N0SKQ0_9GLOM</name>
<dbReference type="VEuPathDB" id="FungiDB:FUN_014429"/>
<dbReference type="Proteomes" id="UP000232688">
    <property type="component" value="Unassembled WGS sequence"/>
</dbReference>
<organism evidence="2 3">
    <name type="scientific">Rhizophagus irregularis</name>
    <dbReference type="NCBI Taxonomy" id="588596"/>
    <lineage>
        <taxon>Eukaryota</taxon>
        <taxon>Fungi</taxon>
        <taxon>Fungi incertae sedis</taxon>
        <taxon>Mucoromycota</taxon>
        <taxon>Glomeromycotina</taxon>
        <taxon>Glomeromycetes</taxon>
        <taxon>Glomerales</taxon>
        <taxon>Glomeraceae</taxon>
        <taxon>Rhizophagus</taxon>
    </lineage>
</organism>
<evidence type="ECO:0000313" key="3">
    <source>
        <dbReference type="Proteomes" id="UP000232688"/>
    </source>
</evidence>
<evidence type="ECO:0000313" key="2">
    <source>
        <dbReference type="EMBL" id="PKC76114.1"/>
    </source>
</evidence>
<protein>
    <submittedName>
        <fullName evidence="2">Uncharacterized protein</fullName>
    </submittedName>
</protein>
<dbReference type="VEuPathDB" id="FungiDB:RhiirFUN_008787"/>
<sequence>MESRSSNKNKEIYLLQCCCGSDMSLKKSNSEAKARKSRQMYKFAFAWIKKNNNNYISIFGYLKHVEDCQRCLPYQPPPLHLNETIKRMAQNLLQLHVNPSHILDDNMGYVAKHLNGKVIINNERFLLSNQDLINIRNSMTKEVWGLDKRKAEEINIDEFFGSNRIPIGYLFSAAGGAQRASSSYNHLILKELILHYKDKLEQERGCEFVPKQSWENKLKFVLGHHGGHEIVAYRKEIYQFLKNITEKLKTVTESTNINRVIIDTEYFLKLLIIKGVLDFVYYIRDYWCGDLASGWCTYGRIIAANLLQVPLEKIPTTNNHLESFNSELKRNLKHELQIQLKERYKSYVPFLPEERIQLEYHYRQLVYYTPDPNRDEAAKRICNEKKIIQVEFNDPLHNPQDALHSHETPLLPSQQQEESLHNSEPTLTPPNDPEKTILPINSSLNHHAAIWKQEHITLATNLLANLNEIDFITKGIKRLSDNIPDGIEENTKCLNIEMKSILEKMSEMKTLES</sequence>
<proteinExistence type="predicted"/>
<comment type="caution">
    <text evidence="2">The sequence shown here is derived from an EMBL/GenBank/DDBJ whole genome shotgun (WGS) entry which is preliminary data.</text>
</comment>
<reference evidence="2 3" key="1">
    <citation type="submission" date="2017-10" db="EMBL/GenBank/DDBJ databases">
        <title>Extensive intraspecific genome diversity in a model arbuscular mycorrhizal fungus.</title>
        <authorList>
            <person name="Chen E.C.H."/>
            <person name="Morin E."/>
            <person name="Baudet D."/>
            <person name="Noel J."/>
            <person name="Ndikumana S."/>
            <person name="Charron P."/>
            <person name="St-Onge C."/>
            <person name="Giorgi J."/>
            <person name="Grigoriev I.V."/>
            <person name="Roux C."/>
            <person name="Martin F.M."/>
            <person name="Corradi N."/>
        </authorList>
    </citation>
    <scope>NUCLEOTIDE SEQUENCE [LARGE SCALE GENOMIC DNA]</scope>
    <source>
        <strain evidence="2 3">A1</strain>
    </source>
</reference>
<dbReference type="VEuPathDB" id="FungiDB:FUN_024151"/>